<dbReference type="EMBL" id="AP018919">
    <property type="protein sequence ID" value="BBF98304.1"/>
    <property type="molecule type" value="Genomic_DNA"/>
</dbReference>
<evidence type="ECO:0000313" key="4">
    <source>
        <dbReference type="EMBL" id="BBF98304.1"/>
    </source>
</evidence>
<dbReference type="GO" id="GO:0015935">
    <property type="term" value="C:small ribosomal subunit"/>
    <property type="evidence" value="ECO:0007669"/>
    <property type="project" value="TreeGrafter"/>
</dbReference>
<dbReference type="GO" id="GO:0005737">
    <property type="term" value="C:cytoplasm"/>
    <property type="evidence" value="ECO:0007669"/>
    <property type="project" value="UniProtKB-ARBA"/>
</dbReference>
<dbReference type="SUPFAM" id="SSF57716">
    <property type="entry name" value="Glucocorticoid receptor-like (DNA-binding domain)"/>
    <property type="match status" value="1"/>
</dbReference>
<geneLocation type="mitochondrion" evidence="4"/>
<accession>A0A348G6K7</accession>
<reference evidence="4" key="1">
    <citation type="journal article" date="2018" name="BMC Biol.">
        <title>Nuclear genome sequence of the plastid-lacking cryptomonad Goniomonas avonlea provides insights into the evolution of secondary plastids.</title>
        <authorList>
            <person name="Cenci U."/>
            <person name="Sibbald S.J."/>
            <person name="Curtis B.A."/>
            <person name="Kamikawa R."/>
            <person name="Eme L."/>
            <person name="Moog D."/>
            <person name="Henrissat B."/>
            <person name="Marechal E."/>
            <person name="Chabi M."/>
            <person name="Djemiel C."/>
            <person name="Roger A.J."/>
            <person name="Kim E."/>
            <person name="Archibald J.M."/>
        </authorList>
    </citation>
    <scope>NUCLEOTIDE SEQUENCE</scope>
</reference>
<protein>
    <submittedName>
        <fullName evidence="4">Ribosomal protein S14</fullName>
    </submittedName>
</protein>
<dbReference type="InterPro" id="IPR018271">
    <property type="entry name" value="Ribosomal_uS14_CS"/>
</dbReference>
<dbReference type="GO" id="GO:0006412">
    <property type="term" value="P:translation"/>
    <property type="evidence" value="ECO:0007669"/>
    <property type="project" value="InterPro"/>
</dbReference>
<comment type="similarity">
    <text evidence="1">Belongs to the universal ribosomal protein uS14 family.</text>
</comment>
<proteinExistence type="inferred from homology"/>
<dbReference type="Gene3D" id="1.10.287.1480">
    <property type="match status" value="1"/>
</dbReference>
<dbReference type="PROSITE" id="PS00527">
    <property type="entry name" value="RIBOSOMAL_S14"/>
    <property type="match status" value="1"/>
</dbReference>
<organism evidence="4">
    <name type="scientific">Goniomonas avonlea</name>
    <dbReference type="NCBI Taxonomy" id="1255295"/>
    <lineage>
        <taxon>Eukaryota</taxon>
        <taxon>Cryptophyceae</taxon>
        <taxon>Cyathomonadacea</taxon>
        <taxon>Goniomonadaceae</taxon>
        <taxon>Goniomonas</taxon>
    </lineage>
</organism>
<dbReference type="Pfam" id="PF00253">
    <property type="entry name" value="Ribosomal_S14"/>
    <property type="match status" value="1"/>
</dbReference>
<sequence>MKKLVRKDKLRRDIVARYELRYRLFKVLQFELAKGGRSNLSLLTPAFFLDALPKDASIVRLRNRCSVTGRGNAVFSFFHLSRIQFREFAHFGLITGLCKASW</sequence>
<dbReference type="PANTHER" id="PTHR19836:SF19">
    <property type="entry name" value="SMALL RIBOSOMAL SUBUNIT PROTEIN US14M"/>
    <property type="match status" value="1"/>
</dbReference>
<evidence type="ECO:0000256" key="3">
    <source>
        <dbReference type="ARBA" id="ARBA00023274"/>
    </source>
</evidence>
<dbReference type="AlphaFoldDB" id="A0A348G6K7"/>
<dbReference type="GO" id="GO:0003735">
    <property type="term" value="F:structural constituent of ribosome"/>
    <property type="evidence" value="ECO:0007669"/>
    <property type="project" value="InterPro"/>
</dbReference>
<name>A0A348G6K7_9CRYP</name>
<dbReference type="InterPro" id="IPR001209">
    <property type="entry name" value="Ribosomal_uS14"/>
</dbReference>
<keyword evidence="4" id="KW-0496">Mitochondrion</keyword>
<gene>
    <name evidence="4" type="primary">rps14</name>
</gene>
<evidence type="ECO:0000256" key="2">
    <source>
        <dbReference type="ARBA" id="ARBA00022980"/>
    </source>
</evidence>
<evidence type="ECO:0000256" key="1">
    <source>
        <dbReference type="ARBA" id="ARBA00009083"/>
    </source>
</evidence>
<keyword evidence="2 4" id="KW-0689">Ribosomal protein</keyword>
<dbReference type="PANTHER" id="PTHR19836">
    <property type="entry name" value="30S RIBOSOMAL PROTEIN S14"/>
    <property type="match status" value="1"/>
</dbReference>
<keyword evidence="3" id="KW-0687">Ribonucleoprotein</keyword>